<dbReference type="GO" id="GO:0016887">
    <property type="term" value="F:ATP hydrolysis activity"/>
    <property type="evidence" value="ECO:0007669"/>
    <property type="project" value="InterPro"/>
</dbReference>
<accession>A0A0Q1E1J8</accession>
<evidence type="ECO:0000256" key="1">
    <source>
        <dbReference type="ARBA" id="ARBA00004202"/>
    </source>
</evidence>
<dbReference type="Proteomes" id="UP000050488">
    <property type="component" value="Unassembled WGS sequence"/>
</dbReference>
<keyword evidence="9" id="KW-0067">ATP-binding</keyword>
<evidence type="ECO:0000256" key="3">
    <source>
        <dbReference type="ARBA" id="ARBA00022475"/>
    </source>
</evidence>
<keyword evidence="9" id="KW-0378">Hydrolase</keyword>
<gene>
    <name evidence="9" type="primary">btuD_2</name>
    <name evidence="9" type="ORF">Clow_01262</name>
</gene>
<dbReference type="SMART" id="SM00382">
    <property type="entry name" value="AAA"/>
    <property type="match status" value="1"/>
</dbReference>
<dbReference type="PATRIC" id="fig|1544413.3.peg.1270"/>
<keyword evidence="6" id="KW-0406">Ion transport</keyword>
<dbReference type="InterPro" id="IPR003593">
    <property type="entry name" value="AAA+_ATPase"/>
</dbReference>
<dbReference type="GO" id="GO:0006826">
    <property type="term" value="P:iron ion transport"/>
    <property type="evidence" value="ECO:0007669"/>
    <property type="project" value="UniProtKB-KW"/>
</dbReference>
<dbReference type="InterPro" id="IPR027417">
    <property type="entry name" value="P-loop_NTPase"/>
</dbReference>
<evidence type="ECO:0000256" key="5">
    <source>
        <dbReference type="ARBA" id="ARBA00023004"/>
    </source>
</evidence>
<dbReference type="EC" id="3.6.3.33" evidence="9"/>
<keyword evidence="9" id="KW-0547">Nucleotide-binding</keyword>
<dbReference type="GO" id="GO:0006302">
    <property type="term" value="P:double-strand break repair"/>
    <property type="evidence" value="ECO:0007669"/>
    <property type="project" value="InterPro"/>
</dbReference>
<evidence type="ECO:0000259" key="8">
    <source>
        <dbReference type="SMART" id="SM00382"/>
    </source>
</evidence>
<dbReference type="SUPFAM" id="SSF52540">
    <property type="entry name" value="P-loop containing nucleoside triphosphate hydrolases"/>
    <property type="match status" value="1"/>
</dbReference>
<evidence type="ECO:0000256" key="2">
    <source>
        <dbReference type="ARBA" id="ARBA00022448"/>
    </source>
</evidence>
<comment type="subcellular location">
    <subcellularLocation>
        <location evidence="1">Cell membrane</location>
        <topology evidence="1">Peripheral membrane protein</topology>
    </subcellularLocation>
</comment>
<organism evidence="9 10">
    <name type="scientific">Corynebacterium lowii</name>
    <dbReference type="NCBI Taxonomy" id="1544413"/>
    <lineage>
        <taxon>Bacteria</taxon>
        <taxon>Bacillati</taxon>
        <taxon>Actinomycetota</taxon>
        <taxon>Actinomycetes</taxon>
        <taxon>Mycobacteriales</taxon>
        <taxon>Corynebacteriaceae</taxon>
        <taxon>Corynebacterium</taxon>
    </lineage>
</organism>
<dbReference type="STRING" id="1544413.Clow_01262"/>
<dbReference type="EMBL" id="LKEV01000003">
    <property type="protein sequence ID" value="KQB86342.1"/>
    <property type="molecule type" value="Genomic_DNA"/>
</dbReference>
<keyword evidence="7" id="KW-0472">Membrane</keyword>
<dbReference type="OrthoDB" id="9784297at2"/>
<comment type="caution">
    <text evidence="9">The sequence shown here is derived from an EMBL/GenBank/DDBJ whole genome shotgun (WGS) entry which is preliminary data.</text>
</comment>
<proteinExistence type="predicted"/>
<evidence type="ECO:0000256" key="7">
    <source>
        <dbReference type="ARBA" id="ARBA00023136"/>
    </source>
</evidence>
<dbReference type="InterPro" id="IPR051535">
    <property type="entry name" value="Siderophore_ABC-ATPase"/>
</dbReference>
<dbReference type="Gene3D" id="3.40.50.300">
    <property type="entry name" value="P-loop containing nucleotide triphosphate hydrolases"/>
    <property type="match status" value="2"/>
</dbReference>
<dbReference type="GO" id="GO:0005886">
    <property type="term" value="C:plasma membrane"/>
    <property type="evidence" value="ECO:0007669"/>
    <property type="project" value="UniProtKB-SubCell"/>
</dbReference>
<keyword evidence="4" id="KW-0410">Iron transport</keyword>
<dbReference type="InterPro" id="IPR003959">
    <property type="entry name" value="ATPase_AAA_core"/>
</dbReference>
<dbReference type="Pfam" id="PF13476">
    <property type="entry name" value="AAA_23"/>
    <property type="match status" value="1"/>
</dbReference>
<evidence type="ECO:0000256" key="4">
    <source>
        <dbReference type="ARBA" id="ARBA00022496"/>
    </source>
</evidence>
<dbReference type="PANTHER" id="PTHR42771">
    <property type="entry name" value="IRON(3+)-HYDROXAMATE IMPORT ATP-BINDING PROTEIN FHUC"/>
    <property type="match status" value="1"/>
</dbReference>
<dbReference type="Pfam" id="PF13304">
    <property type="entry name" value="AAA_21"/>
    <property type="match status" value="1"/>
</dbReference>
<dbReference type="RefSeq" id="WP_055177789.1">
    <property type="nucleotide sequence ID" value="NZ_JAUSQY010000001.1"/>
</dbReference>
<dbReference type="PANTHER" id="PTHR42771:SF2">
    <property type="entry name" value="IRON(3+)-HYDROXAMATE IMPORT ATP-BINDING PROTEIN FHUC"/>
    <property type="match status" value="1"/>
</dbReference>
<keyword evidence="3" id="KW-1003">Cell membrane</keyword>
<evidence type="ECO:0000256" key="6">
    <source>
        <dbReference type="ARBA" id="ARBA00023065"/>
    </source>
</evidence>
<keyword evidence="2" id="KW-0813">Transport</keyword>
<evidence type="ECO:0000313" key="10">
    <source>
        <dbReference type="Proteomes" id="UP000050488"/>
    </source>
</evidence>
<protein>
    <submittedName>
        <fullName evidence="9">Vitamin B12 import ATP-binding protein BtuD</fullName>
        <ecNumber evidence="9">3.6.3.33</ecNumber>
    </submittedName>
</protein>
<feature type="domain" description="AAA+ ATPase" evidence="8">
    <location>
        <begin position="37"/>
        <end position="212"/>
    </location>
</feature>
<dbReference type="InterPro" id="IPR038729">
    <property type="entry name" value="Rad50/SbcC_AAA"/>
</dbReference>
<dbReference type="AlphaFoldDB" id="A0A0Q1E1J8"/>
<keyword evidence="5" id="KW-0408">Iron</keyword>
<name>A0A0Q1E1J8_9CORY</name>
<dbReference type="GO" id="GO:0005524">
    <property type="term" value="F:ATP binding"/>
    <property type="evidence" value="ECO:0007669"/>
    <property type="project" value="UniProtKB-KW"/>
</dbReference>
<evidence type="ECO:0000313" key="9">
    <source>
        <dbReference type="EMBL" id="KQB86342.1"/>
    </source>
</evidence>
<sequence>MFLQSLSLNTPLHHLSEDYVAALPAVQHVAQHPLRFTAPVTIFSGENGAGKSTLIEAIAVGMGFQHQGGTRHLRTDRPNDVSELYKYLTLSRSQNPPHGYFLRGETHFNVAIAYGEIDPGSPHLNHMSHGESLMQVMRQYFHGGGFFILDEPEAGLSLLRQLELLGLIANLARQGSQFLLATHSPILMAIPQATLLEITDAGISSVAFEKAEAVQAAHEFILNPEETARYLLGENNE</sequence>
<keyword evidence="10" id="KW-1185">Reference proteome</keyword>
<reference evidence="9 10" key="1">
    <citation type="submission" date="2015-10" db="EMBL/GenBank/DDBJ databases">
        <title>Corynebacteirum lowii and Corynebacterium oculi species nova, derived from human clinical disease and and emended description of Corynebacterium mastiditis.</title>
        <authorList>
            <person name="Bernard K."/>
            <person name="Pacheco A.L."/>
            <person name="Mcdougall C."/>
            <person name="Burtx T."/>
            <person name="Weibe D."/>
            <person name="Tyler S."/>
            <person name="Olson A.B."/>
            <person name="Cnockaert M."/>
            <person name="Eguchi H."/>
            <person name="Kuwahara T."/>
            <person name="Nakayama-Imaohji H."/>
            <person name="Boudewijins M."/>
            <person name="Van Hoecke F."/>
            <person name="Bernier A.-M."/>
            <person name="Vandamme P."/>
        </authorList>
    </citation>
    <scope>NUCLEOTIDE SEQUENCE [LARGE SCALE GENOMIC DNA]</scope>
    <source>
        <strain evidence="9 10">NML 130206</strain>
    </source>
</reference>